<proteinExistence type="predicted"/>
<gene>
    <name evidence="1" type="ORF">P8625_05025</name>
</gene>
<dbReference type="RefSeq" id="WP_279652388.1">
    <property type="nucleotide sequence ID" value="NZ_CP122539.1"/>
</dbReference>
<protein>
    <recommendedName>
        <fullName evidence="3">Lipocalin-like domain-containing protein</fullName>
    </recommendedName>
</protein>
<keyword evidence="2" id="KW-1185">Reference proteome</keyword>
<evidence type="ECO:0000313" key="2">
    <source>
        <dbReference type="Proteomes" id="UP001232001"/>
    </source>
</evidence>
<organism evidence="1 2">
    <name type="scientific">Tenacibaculum tangerinum</name>
    <dbReference type="NCBI Taxonomy" id="3038772"/>
    <lineage>
        <taxon>Bacteria</taxon>
        <taxon>Pseudomonadati</taxon>
        <taxon>Bacteroidota</taxon>
        <taxon>Flavobacteriia</taxon>
        <taxon>Flavobacteriales</taxon>
        <taxon>Flavobacteriaceae</taxon>
        <taxon>Tenacibaculum</taxon>
    </lineage>
</organism>
<sequence length="179" mass="19752">MKKALILLLSILIFSCEKDEELTNINGDGSGGMSCVMNGTILNPSGGGIGGNKTCRIDYIPDEQITFFAVGFTTDQFDFTSVRAIAYDIDLDNFVGQTFDLIGMDTADNEESYGRVTKGNFNVEGRNYSTNSVRNGTLTILHYDDEEYTISGTFEFEAENEFGDIITITNGRFDSRLGY</sequence>
<dbReference type="PROSITE" id="PS51257">
    <property type="entry name" value="PROKAR_LIPOPROTEIN"/>
    <property type="match status" value="1"/>
</dbReference>
<evidence type="ECO:0000313" key="1">
    <source>
        <dbReference type="EMBL" id="WGH76524.1"/>
    </source>
</evidence>
<dbReference type="Proteomes" id="UP001232001">
    <property type="component" value="Chromosome"/>
</dbReference>
<dbReference type="EMBL" id="CP122539">
    <property type="protein sequence ID" value="WGH76524.1"/>
    <property type="molecule type" value="Genomic_DNA"/>
</dbReference>
<reference evidence="1 2" key="1">
    <citation type="submission" date="2023-04" db="EMBL/GenBank/DDBJ databases">
        <title>Tenacibaculum tangerinum sp. nov., isolated from sea tidal flat of South Korea.</title>
        <authorList>
            <person name="Lee S.H."/>
            <person name="Kim J.-J."/>
        </authorList>
    </citation>
    <scope>NUCLEOTIDE SEQUENCE [LARGE SCALE GENOMIC DNA]</scope>
    <source>
        <strain evidence="1 2">GRR-S3-23</strain>
    </source>
</reference>
<evidence type="ECO:0008006" key="3">
    <source>
        <dbReference type="Google" id="ProtNLM"/>
    </source>
</evidence>
<name>A0ABY8L528_9FLAO</name>
<accession>A0ABY8L528</accession>